<keyword evidence="10" id="KW-1185">Reference proteome</keyword>
<feature type="domain" description="THD" evidence="8">
    <location>
        <begin position="68"/>
        <end position="235"/>
    </location>
</feature>
<keyword evidence="5" id="KW-1015">Disulfide bond</keyword>
<dbReference type="Gene3D" id="2.60.120.40">
    <property type="match status" value="1"/>
</dbReference>
<dbReference type="EMBL" id="BFAA01005961">
    <property type="protein sequence ID" value="GCB69152.1"/>
    <property type="molecule type" value="Genomic_DNA"/>
</dbReference>
<dbReference type="Pfam" id="PF00229">
    <property type="entry name" value="TNF"/>
    <property type="match status" value="1"/>
</dbReference>
<dbReference type="AlphaFoldDB" id="A0A401P7Q9"/>
<feature type="compositionally biased region" description="Basic and acidic residues" evidence="7">
    <location>
        <begin position="44"/>
        <end position="55"/>
    </location>
</feature>
<dbReference type="GO" id="GO:0016020">
    <property type="term" value="C:membrane"/>
    <property type="evidence" value="ECO:0007669"/>
    <property type="project" value="InterPro"/>
</dbReference>
<evidence type="ECO:0000313" key="10">
    <source>
        <dbReference type="Proteomes" id="UP000288216"/>
    </source>
</evidence>
<evidence type="ECO:0000313" key="9">
    <source>
        <dbReference type="EMBL" id="GCB69152.1"/>
    </source>
</evidence>
<dbReference type="STRING" id="75743.A0A401P7Q9"/>
<dbReference type="GO" id="GO:0030890">
    <property type="term" value="P:positive regulation of B cell proliferation"/>
    <property type="evidence" value="ECO:0007669"/>
    <property type="project" value="TreeGrafter"/>
</dbReference>
<dbReference type="GO" id="GO:0005615">
    <property type="term" value="C:extracellular space"/>
    <property type="evidence" value="ECO:0007669"/>
    <property type="project" value="UniProtKB-KW"/>
</dbReference>
<evidence type="ECO:0000256" key="1">
    <source>
        <dbReference type="ARBA" id="ARBA00004613"/>
    </source>
</evidence>
<keyword evidence="3" id="KW-0202">Cytokine</keyword>
<gene>
    <name evidence="9" type="ORF">scyTo_0012374</name>
</gene>
<dbReference type="OMA" id="MPACCPN"/>
<evidence type="ECO:0000256" key="6">
    <source>
        <dbReference type="ARBA" id="ARBA00023180"/>
    </source>
</evidence>
<protein>
    <recommendedName>
        <fullName evidence="8">THD domain-containing protein</fullName>
    </recommendedName>
</protein>
<dbReference type="OrthoDB" id="5947373at2759"/>
<dbReference type="PANTHER" id="PTHR15151">
    <property type="entry name" value="PROTEIN EIGER"/>
    <property type="match status" value="1"/>
</dbReference>
<comment type="similarity">
    <text evidence="2">Belongs to the tumor necrosis factor family.</text>
</comment>
<evidence type="ECO:0000256" key="3">
    <source>
        <dbReference type="ARBA" id="ARBA00022514"/>
    </source>
</evidence>
<dbReference type="GO" id="GO:0005164">
    <property type="term" value="F:tumor necrosis factor receptor binding"/>
    <property type="evidence" value="ECO:0007669"/>
    <property type="project" value="InterPro"/>
</dbReference>
<reference evidence="9 10" key="1">
    <citation type="journal article" date="2018" name="Nat. Ecol. Evol.">
        <title>Shark genomes provide insights into elasmobranch evolution and the origin of vertebrates.</title>
        <authorList>
            <person name="Hara Y"/>
            <person name="Yamaguchi K"/>
            <person name="Onimaru K"/>
            <person name="Kadota M"/>
            <person name="Koyanagi M"/>
            <person name="Keeley SD"/>
            <person name="Tatsumi K"/>
            <person name="Tanaka K"/>
            <person name="Motone F"/>
            <person name="Kageyama Y"/>
            <person name="Nozu R"/>
            <person name="Adachi N"/>
            <person name="Nishimura O"/>
            <person name="Nakagawa R"/>
            <person name="Tanegashima C"/>
            <person name="Kiyatake I"/>
            <person name="Matsumoto R"/>
            <person name="Murakumo K"/>
            <person name="Nishida K"/>
            <person name="Terakita A"/>
            <person name="Kuratani S"/>
            <person name="Sato K"/>
            <person name="Hyodo S Kuraku.S."/>
        </authorList>
    </citation>
    <scope>NUCLEOTIDE SEQUENCE [LARGE SCALE GENOMIC DNA]</scope>
</reference>
<feature type="region of interest" description="Disordered" evidence="7">
    <location>
        <begin position="18"/>
        <end position="59"/>
    </location>
</feature>
<keyword evidence="4" id="KW-0964">Secreted</keyword>
<name>A0A401P7Q9_SCYTO</name>
<dbReference type="SUPFAM" id="SSF49842">
    <property type="entry name" value="TNF-like"/>
    <property type="match status" value="1"/>
</dbReference>
<evidence type="ECO:0000256" key="2">
    <source>
        <dbReference type="ARBA" id="ARBA00008670"/>
    </source>
</evidence>
<keyword evidence="6" id="KW-0325">Glycoprotein</keyword>
<accession>A0A401P7Q9</accession>
<comment type="subcellular location">
    <subcellularLocation>
        <location evidence="1">Secreted</location>
    </subcellularLocation>
</comment>
<dbReference type="InterPro" id="IPR051748">
    <property type="entry name" value="TNF_Ligand_Superfamily"/>
</dbReference>
<dbReference type="InterPro" id="IPR008983">
    <property type="entry name" value="Tumour_necrosis_fac-like_dom"/>
</dbReference>
<dbReference type="InterPro" id="IPR006052">
    <property type="entry name" value="TNF_dom"/>
</dbReference>
<evidence type="ECO:0000256" key="7">
    <source>
        <dbReference type="SAM" id="MobiDB-lite"/>
    </source>
</evidence>
<sequence>MREELRRYKCRLDQLGRGTEGQAANWSRLAGQAGGLRAGSPPSSRDKPAAGEVRFRGGRSLPEPVRQSFVQLIATNEGRPVVRATRCQKCIAGRHQQACQVERRPFANRNQVEETTIPWILSLRKGGALEKTGDKISVRETGYFLVYSQVWYKDDTFTMGHFIKRIKASIVGNESQSVILFRCIQNMPACCPNNSCFTAGIAKLEVGDQLELIIPRDQAHIALTGDGTFFGVLKLS</sequence>
<evidence type="ECO:0000259" key="8">
    <source>
        <dbReference type="PROSITE" id="PS50049"/>
    </source>
</evidence>
<dbReference type="Proteomes" id="UP000288216">
    <property type="component" value="Unassembled WGS sequence"/>
</dbReference>
<dbReference type="GO" id="GO:0005125">
    <property type="term" value="F:cytokine activity"/>
    <property type="evidence" value="ECO:0007669"/>
    <property type="project" value="UniProtKB-KW"/>
</dbReference>
<dbReference type="GO" id="GO:0006955">
    <property type="term" value="P:immune response"/>
    <property type="evidence" value="ECO:0007669"/>
    <property type="project" value="InterPro"/>
</dbReference>
<evidence type="ECO:0000256" key="4">
    <source>
        <dbReference type="ARBA" id="ARBA00022525"/>
    </source>
</evidence>
<organism evidence="9 10">
    <name type="scientific">Scyliorhinus torazame</name>
    <name type="common">Cloudy catshark</name>
    <name type="synonym">Catulus torazame</name>
    <dbReference type="NCBI Taxonomy" id="75743"/>
    <lineage>
        <taxon>Eukaryota</taxon>
        <taxon>Metazoa</taxon>
        <taxon>Chordata</taxon>
        <taxon>Craniata</taxon>
        <taxon>Vertebrata</taxon>
        <taxon>Chondrichthyes</taxon>
        <taxon>Elasmobranchii</taxon>
        <taxon>Galeomorphii</taxon>
        <taxon>Galeoidea</taxon>
        <taxon>Carcharhiniformes</taxon>
        <taxon>Scyliorhinidae</taxon>
        <taxon>Scyliorhinus</taxon>
    </lineage>
</organism>
<proteinExistence type="inferred from homology"/>
<dbReference type="PROSITE" id="PS50049">
    <property type="entry name" value="THD_2"/>
    <property type="match status" value="1"/>
</dbReference>
<dbReference type="PANTHER" id="PTHR15151:SF24">
    <property type="entry name" value="A PROLIFERATION-INDUCING LIGAND-LIKE PROTEIN-RELATED"/>
    <property type="match status" value="1"/>
</dbReference>
<comment type="caution">
    <text evidence="9">The sequence shown here is derived from an EMBL/GenBank/DDBJ whole genome shotgun (WGS) entry which is preliminary data.</text>
</comment>
<evidence type="ECO:0000256" key="5">
    <source>
        <dbReference type="ARBA" id="ARBA00023157"/>
    </source>
</evidence>